<comment type="caution">
    <text evidence="1">The sequence shown here is derived from an EMBL/GenBank/DDBJ whole genome shotgun (WGS) entry which is preliminary data.</text>
</comment>
<evidence type="ECO:0000313" key="1">
    <source>
        <dbReference type="EMBL" id="NEV69123.1"/>
    </source>
</evidence>
<reference evidence="1" key="2">
    <citation type="journal article" date="2015" name="Genome Announc.">
        <title>Draft Genome Sequence of Filamentous Marine Cyanobacterium Lyngbya confervoides Strain BDU141951.</title>
        <authorList>
            <person name="Chandrababunaidu M.M."/>
            <person name="Sen D."/>
            <person name="Tripathy S."/>
        </authorList>
    </citation>
    <scope>NUCLEOTIDE SEQUENCE</scope>
    <source>
        <strain evidence="1">BDU141951</strain>
    </source>
</reference>
<name>A0A0C1YIV9_9CYAN</name>
<evidence type="ECO:0008006" key="2">
    <source>
        <dbReference type="Google" id="ProtNLM"/>
    </source>
</evidence>
<accession>A0A0C1YIV9</accession>
<dbReference type="SUPFAM" id="SSF55961">
    <property type="entry name" value="Bet v1-like"/>
    <property type="match status" value="1"/>
</dbReference>
<dbReference type="EMBL" id="JTHE02000003">
    <property type="protein sequence ID" value="NEV69123.1"/>
    <property type="molecule type" value="Genomic_DNA"/>
</dbReference>
<gene>
    <name evidence="1" type="ORF">QQ91_018640</name>
</gene>
<protein>
    <recommendedName>
        <fullName evidence="2">Polyketide cyclase</fullName>
    </recommendedName>
</protein>
<organism evidence="1">
    <name type="scientific">Lyngbya confervoides BDU141951</name>
    <dbReference type="NCBI Taxonomy" id="1574623"/>
    <lineage>
        <taxon>Bacteria</taxon>
        <taxon>Bacillati</taxon>
        <taxon>Cyanobacteriota</taxon>
        <taxon>Cyanophyceae</taxon>
        <taxon>Oscillatoriophycideae</taxon>
        <taxon>Oscillatoriales</taxon>
        <taxon>Microcoleaceae</taxon>
        <taxon>Lyngbya</taxon>
    </lineage>
</organism>
<reference evidence="1" key="3">
    <citation type="submission" date="2020-02" db="EMBL/GenBank/DDBJ databases">
        <authorList>
            <person name="Sarangi A.N."/>
            <person name="Ghosh S."/>
            <person name="Mukherjee M."/>
            <person name="Tripathy S."/>
        </authorList>
    </citation>
    <scope>NUCLEOTIDE SEQUENCE</scope>
    <source>
        <strain evidence="1">BDU141951</strain>
    </source>
</reference>
<reference evidence="1" key="1">
    <citation type="submission" date="2014-11" db="EMBL/GenBank/DDBJ databases">
        <authorList>
            <person name="Malar M.C."/>
            <person name="Sen D."/>
            <person name="Tripathy S."/>
        </authorList>
    </citation>
    <scope>NUCLEOTIDE SEQUENCE</scope>
    <source>
        <strain evidence="1">BDU141951</strain>
    </source>
</reference>
<dbReference type="AlphaFoldDB" id="A0A0C1YIV9"/>
<proteinExistence type="predicted"/>
<sequence length="130" mass="14936">MFGTFQQSTLRVEVDAPAEVIRDSLLQPRQFKEWLWPQTFSVGLPDVLELGATFTSYLGPLRVQHQVTDLTPHNIRFLLWEGVDGFHEWCWGDGWVQSRIEGISVLPINLGQSLTLMRLQRFLAEQRAVA</sequence>